<comment type="caution">
    <text evidence="7">The sequence shown here is derived from an EMBL/GenBank/DDBJ whole genome shotgun (WGS) entry which is preliminary data.</text>
</comment>
<comment type="subcellular location">
    <subcellularLocation>
        <location evidence="1">Cell membrane</location>
        <topology evidence="1">Multi-pass membrane protein</topology>
    </subcellularLocation>
</comment>
<feature type="transmembrane region" description="Helical" evidence="6">
    <location>
        <begin position="217"/>
        <end position="235"/>
    </location>
</feature>
<keyword evidence="4 6" id="KW-1133">Transmembrane helix</keyword>
<keyword evidence="5 6" id="KW-0472">Membrane</keyword>
<dbReference type="PANTHER" id="PTHR30250">
    <property type="entry name" value="PST FAMILY PREDICTED COLANIC ACID TRANSPORTER"/>
    <property type="match status" value="1"/>
</dbReference>
<dbReference type="Pfam" id="PF01943">
    <property type="entry name" value="Polysacc_synt"/>
    <property type="match status" value="1"/>
</dbReference>
<keyword evidence="8" id="KW-1185">Reference proteome</keyword>
<dbReference type="PANTHER" id="PTHR30250:SF11">
    <property type="entry name" value="O-ANTIGEN TRANSPORTER-RELATED"/>
    <property type="match status" value="1"/>
</dbReference>
<evidence type="ECO:0000313" key="8">
    <source>
        <dbReference type="Proteomes" id="UP001324270"/>
    </source>
</evidence>
<feature type="transmembrane region" description="Helical" evidence="6">
    <location>
        <begin position="179"/>
        <end position="201"/>
    </location>
</feature>
<accession>A0ABU5Y6E3</accession>
<evidence type="ECO:0000313" key="7">
    <source>
        <dbReference type="EMBL" id="MEB3039496.1"/>
    </source>
</evidence>
<evidence type="ECO:0000256" key="2">
    <source>
        <dbReference type="ARBA" id="ARBA00022475"/>
    </source>
</evidence>
<feature type="transmembrane region" description="Helical" evidence="6">
    <location>
        <begin position="447"/>
        <end position="467"/>
    </location>
</feature>
<feature type="transmembrane region" description="Helical" evidence="6">
    <location>
        <begin position="120"/>
        <end position="140"/>
    </location>
</feature>
<keyword evidence="3 6" id="KW-0812">Transmembrane</keyword>
<dbReference type="InterPro" id="IPR050833">
    <property type="entry name" value="Poly_Biosynth_Transport"/>
</dbReference>
<dbReference type="InterPro" id="IPR002797">
    <property type="entry name" value="Polysacc_synth"/>
</dbReference>
<evidence type="ECO:0000256" key="3">
    <source>
        <dbReference type="ARBA" id="ARBA00022692"/>
    </source>
</evidence>
<evidence type="ECO:0000256" key="5">
    <source>
        <dbReference type="ARBA" id="ARBA00023136"/>
    </source>
</evidence>
<feature type="transmembrane region" description="Helical" evidence="6">
    <location>
        <begin position="41"/>
        <end position="60"/>
    </location>
</feature>
<protein>
    <submittedName>
        <fullName evidence="7">Oligosaccharide flippase family protein</fullName>
    </submittedName>
</protein>
<evidence type="ECO:0000256" key="4">
    <source>
        <dbReference type="ARBA" id="ARBA00022989"/>
    </source>
</evidence>
<reference evidence="7 8" key="1">
    <citation type="submission" date="2023-12" db="EMBL/GenBank/DDBJ databases">
        <title>Genomic sequences of Capnocytophaga and Parvimonas strains.</title>
        <authorList>
            <person name="Watt R.M."/>
            <person name="Wang M."/>
            <person name="Yang T."/>
            <person name="Tong W.M."/>
        </authorList>
    </citation>
    <scope>NUCLEOTIDE SEQUENCE [LARGE SCALE GENOMIC DNA]</scope>
    <source>
        <strain evidence="7 8">CCUG 13156</strain>
    </source>
</reference>
<feature type="transmembrane region" description="Helical" evidence="6">
    <location>
        <begin position="384"/>
        <end position="403"/>
    </location>
</feature>
<evidence type="ECO:0000256" key="1">
    <source>
        <dbReference type="ARBA" id="ARBA00004651"/>
    </source>
</evidence>
<organism evidence="7 8">
    <name type="scientific">Capnocytophaga gingivalis</name>
    <dbReference type="NCBI Taxonomy" id="1017"/>
    <lineage>
        <taxon>Bacteria</taxon>
        <taxon>Pseudomonadati</taxon>
        <taxon>Bacteroidota</taxon>
        <taxon>Flavobacteriia</taxon>
        <taxon>Flavobacteriales</taxon>
        <taxon>Flavobacteriaceae</taxon>
        <taxon>Capnocytophaga</taxon>
    </lineage>
</organism>
<feature type="transmembrane region" description="Helical" evidence="6">
    <location>
        <begin position="330"/>
        <end position="349"/>
    </location>
</feature>
<gene>
    <name evidence="7" type="ORF">VJJ49_02145</name>
</gene>
<feature type="transmembrane region" description="Helical" evidence="6">
    <location>
        <begin position="12"/>
        <end position="35"/>
    </location>
</feature>
<evidence type="ECO:0000256" key="6">
    <source>
        <dbReference type="SAM" id="Phobius"/>
    </source>
</evidence>
<dbReference type="Proteomes" id="UP001324270">
    <property type="component" value="Unassembled WGS sequence"/>
</dbReference>
<feature type="transmembrane region" description="Helical" evidence="6">
    <location>
        <begin position="152"/>
        <end position="173"/>
    </location>
</feature>
<keyword evidence="2" id="KW-1003">Cell membrane</keyword>
<feature type="transmembrane region" description="Helical" evidence="6">
    <location>
        <begin position="361"/>
        <end position="378"/>
    </location>
</feature>
<feature type="transmembrane region" description="Helical" evidence="6">
    <location>
        <begin position="303"/>
        <end position="324"/>
    </location>
</feature>
<sequence length="487" mass="55413">MGIVLRQSFKNVVATYLGFAIGALNTLFLFTYFLSKAQYGLVSYVTSTATILSPLIAFGVSNTWVRYYSAYTDRQEQGKLNLMLCLLPLLVILPATLLGSMAYEQIVQWLSAKNTEVRPYVWLIFLTAVAMAYFEIAYAWMRVQLKTVFGNFLKEVFHRVGVMLLLVAIYFGVIDFHQLMWGVFWVYALRMLLMFVSAFYVHRPTFTWGLPQGKKEVFLYSLFVILSGSVASVLMDIDKFMLNQYLPISEIAVYNVAIFTATVIAIPYRSMYQIVSPLTAQFMNQQKPKELADLYKRSTVNTYFVSMVICVLIVVNAQQCYALLPDKDYSTGLWVLIIISVVKLSDALVGFSNAVLLNSPYYRTVLFLGVFLVIGAVLMNRWLIPLYGINGAGVATLIAFSSYNLLKSVFVYRKYGLQPFYKETLQTTLFGLVGIGSFFFWDFPFHPLVNIGLKSLLVGGMSVLFLLKYKVSEELVRLISKFRNRQM</sequence>
<feature type="transmembrane region" description="Helical" evidence="6">
    <location>
        <begin position="251"/>
        <end position="268"/>
    </location>
</feature>
<dbReference type="RefSeq" id="WP_323978778.1">
    <property type="nucleotide sequence ID" value="NZ_JAYKBV010000002.1"/>
</dbReference>
<feature type="transmembrane region" description="Helical" evidence="6">
    <location>
        <begin position="80"/>
        <end position="100"/>
    </location>
</feature>
<feature type="transmembrane region" description="Helical" evidence="6">
    <location>
        <begin position="424"/>
        <end position="441"/>
    </location>
</feature>
<dbReference type="EMBL" id="JAYKBV010000002">
    <property type="protein sequence ID" value="MEB3039496.1"/>
    <property type="molecule type" value="Genomic_DNA"/>
</dbReference>
<name>A0ABU5Y6E3_9FLAO</name>
<proteinExistence type="predicted"/>